<protein>
    <submittedName>
        <fullName evidence="1">Unannotated protein</fullName>
    </submittedName>
</protein>
<dbReference type="AlphaFoldDB" id="A0A6J7GPF4"/>
<sequence length="174" mass="18166">MNIQLSRRSTATVISCVVSAGLLLAVSAPAQGHAIIELNGKDAIAGTTSPMTLQVQHGCIDGAQGTLQVQAFTGKPWRGVIPKPVAGWSSSVSKQTNGGSKITWIKQGAPAPFDTPVYFPLIVSWPTKSGIYGMSVLQICPSSSTLWNEPFTPATANTPSPPITPLAQVQVKVS</sequence>
<dbReference type="EMBL" id="CAFBMC010000097">
    <property type="protein sequence ID" value="CAB4908578.1"/>
    <property type="molecule type" value="Genomic_DNA"/>
</dbReference>
<evidence type="ECO:0000313" key="1">
    <source>
        <dbReference type="EMBL" id="CAB4908578.1"/>
    </source>
</evidence>
<evidence type="ECO:0000313" key="2">
    <source>
        <dbReference type="EMBL" id="CAB5035368.1"/>
    </source>
</evidence>
<dbReference type="Gene3D" id="2.60.40.2230">
    <property type="entry name" value="Uncharacterised protein YcnI-like PF07987, DUF1775"/>
    <property type="match status" value="1"/>
</dbReference>
<dbReference type="EMBL" id="CAFBPZ010000011">
    <property type="protein sequence ID" value="CAB5035368.1"/>
    <property type="molecule type" value="Genomic_DNA"/>
</dbReference>
<organism evidence="1">
    <name type="scientific">freshwater metagenome</name>
    <dbReference type="NCBI Taxonomy" id="449393"/>
    <lineage>
        <taxon>unclassified sequences</taxon>
        <taxon>metagenomes</taxon>
        <taxon>ecological metagenomes</taxon>
    </lineage>
</organism>
<proteinExistence type="predicted"/>
<accession>A0A6J7GPF4</accession>
<gene>
    <name evidence="1" type="ORF">UFOPK3495_01424</name>
    <name evidence="2" type="ORF">UFOPK4237_00299</name>
</gene>
<name>A0A6J7GPF4_9ZZZZ</name>
<reference evidence="1" key="1">
    <citation type="submission" date="2020-05" db="EMBL/GenBank/DDBJ databases">
        <authorList>
            <person name="Chiriac C."/>
            <person name="Salcher M."/>
            <person name="Ghai R."/>
            <person name="Kavagutti S V."/>
        </authorList>
    </citation>
    <scope>NUCLEOTIDE SEQUENCE</scope>
</reference>
<dbReference type="InterPro" id="IPR038507">
    <property type="entry name" value="YcnI-like_sf"/>
</dbReference>